<comment type="subcellular location">
    <subcellularLocation>
        <location evidence="1">Membrane</location>
        <topology evidence="1">Multi-pass membrane protein</topology>
    </subcellularLocation>
</comment>
<dbReference type="InterPro" id="IPR020846">
    <property type="entry name" value="MFS_dom"/>
</dbReference>
<dbReference type="PANTHER" id="PTHR23506:SF23">
    <property type="entry name" value="GH10249P"/>
    <property type="match status" value="1"/>
</dbReference>
<feature type="transmembrane region" description="Helical" evidence="6">
    <location>
        <begin position="449"/>
        <end position="473"/>
    </location>
</feature>
<accession>A0A2U1JBV9</accession>
<feature type="transmembrane region" description="Helical" evidence="6">
    <location>
        <begin position="270"/>
        <end position="294"/>
    </location>
</feature>
<feature type="transmembrane region" description="Helical" evidence="6">
    <location>
        <begin position="344"/>
        <end position="361"/>
    </location>
</feature>
<evidence type="ECO:0000256" key="5">
    <source>
        <dbReference type="ARBA" id="ARBA00023136"/>
    </source>
</evidence>
<evidence type="ECO:0000313" key="8">
    <source>
        <dbReference type="EMBL" id="PWA02590.1"/>
    </source>
</evidence>
<dbReference type="PANTHER" id="PTHR23506">
    <property type="entry name" value="GH10249P"/>
    <property type="match status" value="1"/>
</dbReference>
<evidence type="ECO:0000256" key="4">
    <source>
        <dbReference type="ARBA" id="ARBA00022989"/>
    </source>
</evidence>
<dbReference type="InterPro" id="IPR011701">
    <property type="entry name" value="MFS"/>
</dbReference>
<feature type="transmembrane region" description="Helical" evidence="6">
    <location>
        <begin position="306"/>
        <end position="324"/>
    </location>
</feature>
<dbReference type="Pfam" id="PF07690">
    <property type="entry name" value="MFS_1"/>
    <property type="match status" value="1"/>
</dbReference>
<proteinExistence type="predicted"/>
<keyword evidence="5 6" id="KW-0472">Membrane</keyword>
<keyword evidence="2" id="KW-0813">Transport</keyword>
<evidence type="ECO:0000259" key="7">
    <source>
        <dbReference type="PROSITE" id="PS50850"/>
    </source>
</evidence>
<keyword evidence="4 6" id="KW-1133">Transmembrane helix</keyword>
<comment type="caution">
    <text evidence="8">The sequence shown here is derived from an EMBL/GenBank/DDBJ whole genome shotgun (WGS) entry which is preliminary data.</text>
</comment>
<evidence type="ECO:0000256" key="6">
    <source>
        <dbReference type="SAM" id="Phobius"/>
    </source>
</evidence>
<feature type="transmembrane region" description="Helical" evidence="6">
    <location>
        <begin position="54"/>
        <end position="73"/>
    </location>
</feature>
<dbReference type="InterPro" id="IPR050930">
    <property type="entry name" value="MFS_Vesicular_Transporter"/>
</dbReference>
<evidence type="ECO:0000256" key="3">
    <source>
        <dbReference type="ARBA" id="ARBA00022692"/>
    </source>
</evidence>
<feature type="transmembrane region" description="Helical" evidence="6">
    <location>
        <begin position="145"/>
        <end position="166"/>
    </location>
</feature>
<feature type="transmembrane region" description="Helical" evidence="6">
    <location>
        <begin position="112"/>
        <end position="133"/>
    </location>
</feature>
<gene>
    <name evidence="8" type="ORF">BB558_001246</name>
</gene>
<sequence length="477" mass="51990">MINKFKNSFASKPALLTLSTLSLLIDAVIRGIINPAIPEILQVEMKSSTNANGFLVGCYGLGVLIGAPFISYLSDRSGKRKIYMFAGFLVLGVSSLGIGLSKQIYQIFLARFGQGIASGITRSLGLASLIDIYPPDKLDFSISMVYSGLTLGTVGGPFIGGIVYSYRGKMGISYAMIGFSLLNMVARILVPDSEQLRQSLEKSDQLDTNSKKEIKSNCLEFTENNIETNVSDPVITNKNREEKADTKIRDNTIQRDSKINFFDFFKEHQILAVCAVTIIAHGGTSSMGVILPIYLSDKFRMDSKKIGYTLIGPSVSGIIGGLIFGRLTEMDVMTKIFGPNKKRYFVILGGNFLAGLFIIFLGLNNTVYSVVVIVGFIGFCLGFGNAPVMTTFGSHISLMLKKRETKEKTSRTRQGANSQIYSLYNISHSVGVLVIPILASIIYNSKGFLVVNVILGVFMLVITVLSMGSVLIFSMGR</sequence>
<dbReference type="Gene3D" id="1.20.1250.20">
    <property type="entry name" value="MFS general substrate transporter like domains"/>
    <property type="match status" value="1"/>
</dbReference>
<reference evidence="8 9" key="1">
    <citation type="journal article" date="2018" name="MBio">
        <title>Comparative Genomics Reveals the Core Gene Toolbox for the Fungus-Insect Symbiosis.</title>
        <authorList>
            <person name="Wang Y."/>
            <person name="Stata M."/>
            <person name="Wang W."/>
            <person name="Stajich J.E."/>
            <person name="White M.M."/>
            <person name="Moncalvo J.M."/>
        </authorList>
    </citation>
    <scope>NUCLEOTIDE SEQUENCE [LARGE SCALE GENOMIC DNA]</scope>
    <source>
        <strain evidence="8 9">AUS-126-30</strain>
    </source>
</reference>
<dbReference type="Proteomes" id="UP000245591">
    <property type="component" value="Unassembled WGS sequence"/>
</dbReference>
<keyword evidence="3 6" id="KW-0812">Transmembrane</keyword>
<dbReference type="GO" id="GO:0022857">
    <property type="term" value="F:transmembrane transporter activity"/>
    <property type="evidence" value="ECO:0007669"/>
    <property type="project" value="InterPro"/>
</dbReference>
<dbReference type="PROSITE" id="PS50850">
    <property type="entry name" value="MFS"/>
    <property type="match status" value="1"/>
</dbReference>
<evidence type="ECO:0000256" key="1">
    <source>
        <dbReference type="ARBA" id="ARBA00004141"/>
    </source>
</evidence>
<keyword evidence="9" id="KW-1185">Reference proteome</keyword>
<feature type="transmembrane region" description="Helical" evidence="6">
    <location>
        <begin position="367"/>
        <end position="400"/>
    </location>
</feature>
<protein>
    <recommendedName>
        <fullName evidence="7">Major facilitator superfamily (MFS) profile domain-containing protein</fullName>
    </recommendedName>
</protein>
<dbReference type="InterPro" id="IPR036259">
    <property type="entry name" value="MFS_trans_sf"/>
</dbReference>
<dbReference type="CDD" id="cd17325">
    <property type="entry name" value="MFS_MdtG_SLC18_like"/>
    <property type="match status" value="1"/>
</dbReference>
<feature type="transmembrane region" description="Helical" evidence="6">
    <location>
        <begin position="82"/>
        <end position="100"/>
    </location>
</feature>
<feature type="transmembrane region" description="Helical" evidence="6">
    <location>
        <begin position="421"/>
        <end position="443"/>
    </location>
</feature>
<evidence type="ECO:0000313" key="9">
    <source>
        <dbReference type="Proteomes" id="UP000245591"/>
    </source>
</evidence>
<dbReference type="SUPFAM" id="SSF103473">
    <property type="entry name" value="MFS general substrate transporter"/>
    <property type="match status" value="1"/>
</dbReference>
<dbReference type="AlphaFoldDB" id="A0A2U1JBV9"/>
<evidence type="ECO:0000256" key="2">
    <source>
        <dbReference type="ARBA" id="ARBA00022448"/>
    </source>
</evidence>
<name>A0A2U1JBV9_SMIAN</name>
<dbReference type="EMBL" id="MBFU01000069">
    <property type="protein sequence ID" value="PWA02590.1"/>
    <property type="molecule type" value="Genomic_DNA"/>
</dbReference>
<organism evidence="8 9">
    <name type="scientific">Smittium angustum</name>
    <dbReference type="NCBI Taxonomy" id="133377"/>
    <lineage>
        <taxon>Eukaryota</taxon>
        <taxon>Fungi</taxon>
        <taxon>Fungi incertae sedis</taxon>
        <taxon>Zoopagomycota</taxon>
        <taxon>Kickxellomycotina</taxon>
        <taxon>Harpellomycetes</taxon>
        <taxon>Harpellales</taxon>
        <taxon>Legeriomycetaceae</taxon>
        <taxon>Smittium</taxon>
    </lineage>
</organism>
<feature type="domain" description="Major facilitator superfamily (MFS) profile" evidence="7">
    <location>
        <begin position="15"/>
        <end position="477"/>
    </location>
</feature>
<dbReference type="GO" id="GO:0016020">
    <property type="term" value="C:membrane"/>
    <property type="evidence" value="ECO:0007669"/>
    <property type="project" value="UniProtKB-SubCell"/>
</dbReference>